<dbReference type="InterPro" id="IPR001810">
    <property type="entry name" value="F-box_dom"/>
</dbReference>
<dbReference type="PANTHER" id="PTHR44259">
    <property type="entry name" value="OS07G0183000 PROTEIN-RELATED"/>
    <property type="match status" value="1"/>
</dbReference>
<dbReference type="InterPro" id="IPR005174">
    <property type="entry name" value="KIB1-4_b-propeller"/>
</dbReference>
<keyword evidence="3" id="KW-1185">Reference proteome</keyword>
<evidence type="ECO:0000313" key="2">
    <source>
        <dbReference type="EMBL" id="KAF3336669.1"/>
    </source>
</evidence>
<accession>A0A833R7P4</accession>
<dbReference type="SMART" id="SM00256">
    <property type="entry name" value="FBOX"/>
    <property type="match status" value="1"/>
</dbReference>
<dbReference type="InterPro" id="IPR050942">
    <property type="entry name" value="F-box_BR-signaling"/>
</dbReference>
<gene>
    <name evidence="2" type="ORF">FCM35_KLT19255</name>
</gene>
<evidence type="ECO:0000313" key="3">
    <source>
        <dbReference type="Proteomes" id="UP000623129"/>
    </source>
</evidence>
<dbReference type="SUPFAM" id="SSF81383">
    <property type="entry name" value="F-box domain"/>
    <property type="match status" value="1"/>
</dbReference>
<dbReference type="Gene3D" id="1.20.1280.50">
    <property type="match status" value="1"/>
</dbReference>
<dbReference type="OrthoDB" id="1863935at2759"/>
<dbReference type="EMBL" id="SWLB01000007">
    <property type="protein sequence ID" value="KAF3336669.1"/>
    <property type="molecule type" value="Genomic_DNA"/>
</dbReference>
<dbReference type="Proteomes" id="UP000623129">
    <property type="component" value="Unassembled WGS sequence"/>
</dbReference>
<evidence type="ECO:0000259" key="1">
    <source>
        <dbReference type="SMART" id="SM00256"/>
    </source>
</evidence>
<dbReference type="Pfam" id="PF03478">
    <property type="entry name" value="Beta-prop_KIB1-4"/>
    <property type="match status" value="1"/>
</dbReference>
<reference evidence="2" key="1">
    <citation type="submission" date="2020-01" db="EMBL/GenBank/DDBJ databases">
        <title>Genome sequence of Kobresia littledalei, the first chromosome-level genome in the family Cyperaceae.</title>
        <authorList>
            <person name="Qu G."/>
        </authorList>
    </citation>
    <scope>NUCLEOTIDE SEQUENCE</scope>
    <source>
        <strain evidence="2">C.B.Clarke</strain>
        <tissue evidence="2">Leaf</tissue>
    </source>
</reference>
<name>A0A833R7P4_9POAL</name>
<dbReference type="Pfam" id="PF00646">
    <property type="entry name" value="F-box"/>
    <property type="match status" value="1"/>
</dbReference>
<dbReference type="AlphaFoldDB" id="A0A833R7P4"/>
<comment type="caution">
    <text evidence="2">The sequence shown here is derived from an EMBL/GenBank/DDBJ whole genome shotgun (WGS) entry which is preliminary data.</text>
</comment>
<proteinExistence type="predicted"/>
<organism evidence="2 3">
    <name type="scientific">Carex littledalei</name>
    <dbReference type="NCBI Taxonomy" id="544730"/>
    <lineage>
        <taxon>Eukaryota</taxon>
        <taxon>Viridiplantae</taxon>
        <taxon>Streptophyta</taxon>
        <taxon>Embryophyta</taxon>
        <taxon>Tracheophyta</taxon>
        <taxon>Spermatophyta</taxon>
        <taxon>Magnoliopsida</taxon>
        <taxon>Liliopsida</taxon>
        <taxon>Poales</taxon>
        <taxon>Cyperaceae</taxon>
        <taxon>Cyperoideae</taxon>
        <taxon>Cariceae</taxon>
        <taxon>Carex</taxon>
        <taxon>Carex subgen. Euthyceras</taxon>
    </lineage>
</organism>
<dbReference type="InterPro" id="IPR036047">
    <property type="entry name" value="F-box-like_dom_sf"/>
</dbReference>
<feature type="domain" description="F-box" evidence="1">
    <location>
        <begin position="34"/>
        <end position="74"/>
    </location>
</feature>
<protein>
    <submittedName>
        <fullName evidence="2">F-box protein SKIP23-like protein</fullName>
    </submittedName>
</protein>
<sequence length="412" mass="46649">MLKPMLKKKIQCPTHVATRSSSSLTLSTSDWANLPEDIVDAIMKKMCYVDLSTFRAVCKSWRLMYINRSCCIPRNIPLGVPMLLFNACKPYSNSHKFVKMGGEITSNDVFMPEAANKWVCGSSLDWIVLAGVGTDGIEVNLLNPFTRRVIRLPSVDTFTMNFNCFPEPDVPLCCFSYIHKAILSTNPAISEQDCIIMAIVGTKRKLSYCRIGDKRWTNVEGSLQKLSDVIYYEGKFYATTDDDGLISCNIMDPNSTETVSILTLVHSRTFTSVDKRYLVMASGCLLLVSRADKYRFEVHSLRKLKRSRVQSPSRSLQIPNEVEIWYEWIEIDSIGDQLLFVGNNGSFALPVQGHGGRANCIYFREDFGNLPGHLHEDYTGRYDIGKKSTTLYNGYAHDDELLPSFWVNLTPW</sequence>